<keyword evidence="2" id="KW-1185">Reference proteome</keyword>
<name>A0A7Y6ETZ6_9BACL</name>
<dbReference type="EMBL" id="JABMCB010000134">
    <property type="protein sequence ID" value="NUU74258.1"/>
    <property type="molecule type" value="Genomic_DNA"/>
</dbReference>
<proteinExistence type="predicted"/>
<sequence>MKTIVPTYELTYTRDRIAASFIVTLNGIERNIPHNLFLSLFPRIDRRNRIASVEASAAELEALSVIADISDPLSSRITYELSERHGGNFVVTHMSSGQQLVCLPGAFRKIAGVSHRAVSGTASLSAAKLADIGFIIEGGNTNDRNYQYANYA</sequence>
<evidence type="ECO:0000313" key="1">
    <source>
        <dbReference type="EMBL" id="NUU74258.1"/>
    </source>
</evidence>
<gene>
    <name evidence="1" type="ORF">HP552_03090</name>
</gene>
<accession>A0A7Y6ETZ6</accession>
<protein>
    <submittedName>
        <fullName evidence="1">Uncharacterized protein</fullName>
    </submittedName>
</protein>
<evidence type="ECO:0000313" key="2">
    <source>
        <dbReference type="Proteomes" id="UP000526125"/>
    </source>
</evidence>
<dbReference type="Proteomes" id="UP000526125">
    <property type="component" value="Unassembled WGS sequence"/>
</dbReference>
<comment type="caution">
    <text evidence="1">The sequence shown here is derived from an EMBL/GenBank/DDBJ whole genome shotgun (WGS) entry which is preliminary data.</text>
</comment>
<reference evidence="1 2" key="1">
    <citation type="submission" date="2020-05" db="EMBL/GenBank/DDBJ databases">
        <title>Genome Sequencing of Type Strains.</title>
        <authorList>
            <person name="Lemaire J.F."/>
            <person name="Inderbitzin P."/>
            <person name="Gregorio O.A."/>
            <person name="Collins S.B."/>
            <person name="Wespe N."/>
            <person name="Knight-Connoni V."/>
        </authorList>
    </citation>
    <scope>NUCLEOTIDE SEQUENCE [LARGE SCALE GENOMIC DNA]</scope>
    <source>
        <strain evidence="1 2">LMG 21957</strain>
    </source>
</reference>
<dbReference type="AlphaFoldDB" id="A0A7Y6ETZ6"/>
<organism evidence="1 2">
    <name type="scientific">Paenibacillus xylanilyticus</name>
    <dbReference type="NCBI Taxonomy" id="248903"/>
    <lineage>
        <taxon>Bacteria</taxon>
        <taxon>Bacillati</taxon>
        <taxon>Bacillota</taxon>
        <taxon>Bacilli</taxon>
        <taxon>Bacillales</taxon>
        <taxon>Paenibacillaceae</taxon>
        <taxon>Paenibacillus</taxon>
    </lineage>
</organism>
<dbReference type="RefSeq" id="WP_175394192.1">
    <property type="nucleotide sequence ID" value="NZ_JABMCB010000134.1"/>
</dbReference>